<sequence>GAWEADLNERNYTLHKTIMNGNGSNVVVFDGSTNYTNNACGVSRDARVDGFIIRGGTASEGAGILFKNGASGTVANSVIMDNTATGFGGGIYI</sequence>
<feature type="non-terminal residue" evidence="1">
    <location>
        <position position="93"/>
    </location>
</feature>
<name>A0A3P1YCP7_TANFO</name>
<dbReference type="EMBL" id="RQYN01000194">
    <property type="protein sequence ID" value="RRD68834.1"/>
    <property type="molecule type" value="Genomic_DNA"/>
</dbReference>
<dbReference type="AlphaFoldDB" id="A0A3P1YCP7"/>
<reference evidence="1 2" key="1">
    <citation type="submission" date="2018-11" db="EMBL/GenBank/DDBJ databases">
        <title>Genomes From Bacteria Associated with the Canine Oral Cavity: a Test Case for Automated Genome-Based Taxonomic Assignment.</title>
        <authorList>
            <person name="Coil D.A."/>
            <person name="Jospin G."/>
            <person name="Darling A.E."/>
            <person name="Wallis C."/>
            <person name="Davis I.J."/>
            <person name="Harris S."/>
            <person name="Eisen J.A."/>
            <person name="Holcombe L.J."/>
            <person name="O'Flynn C."/>
        </authorList>
    </citation>
    <scope>NUCLEOTIDE SEQUENCE [LARGE SCALE GENOMIC DNA]</scope>
    <source>
        <strain evidence="1 2">OH1426_COT-023</strain>
    </source>
</reference>
<proteinExistence type="predicted"/>
<dbReference type="Proteomes" id="UP000279860">
    <property type="component" value="Unassembled WGS sequence"/>
</dbReference>
<protein>
    <recommendedName>
        <fullName evidence="3">Right-handed parallel beta-helix repeat-containing protein</fullName>
    </recommendedName>
</protein>
<gene>
    <name evidence="1" type="ORF">EII41_13910</name>
</gene>
<evidence type="ECO:0000313" key="2">
    <source>
        <dbReference type="Proteomes" id="UP000279860"/>
    </source>
</evidence>
<organism evidence="1 2">
    <name type="scientific">Tannerella forsythia</name>
    <name type="common">Bacteroides forsythus</name>
    <dbReference type="NCBI Taxonomy" id="28112"/>
    <lineage>
        <taxon>Bacteria</taxon>
        <taxon>Pseudomonadati</taxon>
        <taxon>Bacteroidota</taxon>
        <taxon>Bacteroidia</taxon>
        <taxon>Bacteroidales</taxon>
        <taxon>Tannerellaceae</taxon>
        <taxon>Tannerella</taxon>
    </lineage>
</organism>
<dbReference type="SUPFAM" id="SSF51126">
    <property type="entry name" value="Pectin lyase-like"/>
    <property type="match status" value="1"/>
</dbReference>
<dbReference type="RefSeq" id="WP_148091785.1">
    <property type="nucleotide sequence ID" value="NZ_RQYN01000194.1"/>
</dbReference>
<evidence type="ECO:0000313" key="1">
    <source>
        <dbReference type="EMBL" id="RRD68834.1"/>
    </source>
</evidence>
<accession>A0A3P1YCP7</accession>
<feature type="non-terminal residue" evidence="1">
    <location>
        <position position="1"/>
    </location>
</feature>
<dbReference type="InterPro" id="IPR011050">
    <property type="entry name" value="Pectin_lyase_fold/virulence"/>
</dbReference>
<evidence type="ECO:0008006" key="3">
    <source>
        <dbReference type="Google" id="ProtNLM"/>
    </source>
</evidence>
<comment type="caution">
    <text evidence="1">The sequence shown here is derived from an EMBL/GenBank/DDBJ whole genome shotgun (WGS) entry which is preliminary data.</text>
</comment>